<dbReference type="EMBL" id="MLJW01004413">
    <property type="protein sequence ID" value="OIQ70014.1"/>
    <property type="molecule type" value="Genomic_DNA"/>
</dbReference>
<accession>A0A1J5PF59</accession>
<gene>
    <name evidence="1" type="ORF">GALL_483790</name>
</gene>
<reference evidence="1" key="1">
    <citation type="submission" date="2016-10" db="EMBL/GenBank/DDBJ databases">
        <title>Sequence of Gallionella enrichment culture.</title>
        <authorList>
            <person name="Poehlein A."/>
            <person name="Muehling M."/>
            <person name="Daniel R."/>
        </authorList>
    </citation>
    <scope>NUCLEOTIDE SEQUENCE</scope>
</reference>
<organism evidence="1">
    <name type="scientific">mine drainage metagenome</name>
    <dbReference type="NCBI Taxonomy" id="410659"/>
    <lineage>
        <taxon>unclassified sequences</taxon>
        <taxon>metagenomes</taxon>
        <taxon>ecological metagenomes</taxon>
    </lineage>
</organism>
<comment type="caution">
    <text evidence="1">The sequence shown here is derived from an EMBL/GenBank/DDBJ whole genome shotgun (WGS) entry which is preliminary data.</text>
</comment>
<protein>
    <submittedName>
        <fullName evidence="1">Uncharacterized protein</fullName>
    </submittedName>
</protein>
<dbReference type="AlphaFoldDB" id="A0A1J5PF59"/>
<name>A0A1J5PF59_9ZZZZ</name>
<proteinExistence type="predicted"/>
<sequence>MAQQAVAILRVGPEGLDGAGNVAMQHHPRLRAEIVGQGGSAVEEQRQVVLDAGAGHAASHVLVQGAAAGIALEHLAPARAELLLRRVVERKFAPGQHAHFAHRVEAALSVGVEGLDGVDGVAEQIDAVGHGRTHGMQVDQSAAHRILARGHHLADVVVAGKNELGAQRRFVQGLALAEVEGEGGEEFRRSQSLDGGVGRGDDHVELLVVDGPKRGQAFGNQVLVRRETVVGQGFPVGQQSGAQRGGEPAQFVLQALGIGRLGGDDQPGRGLRGIGLRGAQFGQQQGIGAARRQGPGKTLAGFERRQLAAQGMDNRHC</sequence>
<evidence type="ECO:0000313" key="1">
    <source>
        <dbReference type="EMBL" id="OIQ70014.1"/>
    </source>
</evidence>